<organism evidence="2">
    <name type="scientific">bioreactor metagenome</name>
    <dbReference type="NCBI Taxonomy" id="1076179"/>
    <lineage>
        <taxon>unclassified sequences</taxon>
        <taxon>metagenomes</taxon>
        <taxon>ecological metagenomes</taxon>
    </lineage>
</organism>
<evidence type="ECO:0000256" key="1">
    <source>
        <dbReference type="SAM" id="MobiDB-lite"/>
    </source>
</evidence>
<dbReference type="EMBL" id="VSSQ01088954">
    <property type="protein sequence ID" value="MPN35399.1"/>
    <property type="molecule type" value="Genomic_DNA"/>
</dbReference>
<sequence>MGHTHHTVANAPVVVKVQAGGHDDRSQGDANAVTGVHPLHGTVMEVGSSKGVQTCVDGACAQPGEDAQKDHQTPDRDQRIRDQRQAGEGATGSQCAAHTQFVDDFATEEAGGHVTSGPGIHEQADGIKRDLEPGMHRRPGNTQQTVGQTQRNKCYKNQSDQTDLISRLFSLL</sequence>
<feature type="compositionally biased region" description="Basic and acidic residues" evidence="1">
    <location>
        <begin position="66"/>
        <end position="85"/>
    </location>
</feature>
<accession>A0A645HB94</accession>
<dbReference type="AlphaFoldDB" id="A0A645HB94"/>
<reference evidence="2" key="1">
    <citation type="submission" date="2019-08" db="EMBL/GenBank/DDBJ databases">
        <authorList>
            <person name="Kucharzyk K."/>
            <person name="Murdoch R.W."/>
            <person name="Higgins S."/>
            <person name="Loffler F."/>
        </authorList>
    </citation>
    <scope>NUCLEOTIDE SEQUENCE</scope>
</reference>
<evidence type="ECO:0000313" key="2">
    <source>
        <dbReference type="EMBL" id="MPN35399.1"/>
    </source>
</evidence>
<name>A0A645HB94_9ZZZZ</name>
<gene>
    <name evidence="2" type="ORF">SDC9_182897</name>
</gene>
<feature type="compositionally biased region" description="Polar residues" evidence="1">
    <location>
        <begin position="140"/>
        <end position="152"/>
    </location>
</feature>
<proteinExistence type="predicted"/>
<protein>
    <submittedName>
        <fullName evidence="2">Uncharacterized protein</fullName>
    </submittedName>
</protein>
<comment type="caution">
    <text evidence="2">The sequence shown here is derived from an EMBL/GenBank/DDBJ whole genome shotgun (WGS) entry which is preliminary data.</text>
</comment>
<feature type="region of interest" description="Disordered" evidence="1">
    <location>
        <begin position="130"/>
        <end position="152"/>
    </location>
</feature>
<feature type="region of interest" description="Disordered" evidence="1">
    <location>
        <begin position="61"/>
        <end position="95"/>
    </location>
</feature>